<dbReference type="OrthoDB" id="7210452at2"/>
<protein>
    <recommendedName>
        <fullName evidence="4">Alginate lyase domain-containing protein</fullName>
    </recommendedName>
</protein>
<dbReference type="PATRIC" id="fig|188932.3.peg.2817"/>
<sequence precursor="true">MKNKFFYMILAVLYGQLSFAQTPKLFLINADQLKAKKEAYQQKDKAIKPLVDQVVHKADAFLAAKPKSVMDKSSTPPSGSKHDYMSQAPYFWPDPSKADGMPYIRKDGERNPAIRKITDAVFLHGLTEQCQFLALAYYFTGQEKYALKASELLNVWFIAPETKMNPNLNYAQAIPGLNDGRGIGIIESRSLVELADWMGILANAKSITASQTEGIKTWYKQYLDWMLNSKNGKDEHRSKNNHGTIYDTQIVSYALFTDQKELAKKTITASLERIAIQLTPEGEQPLELARTKAYSYSTMNLNDGWFNLALLGTHAGVDVWNYQTSDGRSIHKALDWLIPYGMGEKEKDRKQIIPYNTSELYRLLTLAGTAYKNASYFKQAEALPKDKDTQLIELLYKP</sequence>
<dbReference type="GO" id="GO:0016829">
    <property type="term" value="F:lyase activity"/>
    <property type="evidence" value="ECO:0007669"/>
    <property type="project" value="UniProtKB-KW"/>
</dbReference>
<dbReference type="Gene3D" id="1.50.10.100">
    <property type="entry name" value="Chondroitin AC/alginate lyase"/>
    <property type="match status" value="1"/>
</dbReference>
<gene>
    <name evidence="5" type="ORF">AY601_2705</name>
</gene>
<evidence type="ECO:0000259" key="4">
    <source>
        <dbReference type="Pfam" id="PF05426"/>
    </source>
</evidence>
<dbReference type="InterPro" id="IPR008929">
    <property type="entry name" value="Chondroitin_lyas"/>
</dbReference>
<evidence type="ECO:0000313" key="5">
    <source>
        <dbReference type="EMBL" id="AMP99590.1"/>
    </source>
</evidence>
<keyword evidence="2" id="KW-0456">Lyase</keyword>
<organism evidence="5 6">
    <name type="scientific">Pedobacter cryoconitis</name>
    <dbReference type="NCBI Taxonomy" id="188932"/>
    <lineage>
        <taxon>Bacteria</taxon>
        <taxon>Pseudomonadati</taxon>
        <taxon>Bacteroidota</taxon>
        <taxon>Sphingobacteriia</taxon>
        <taxon>Sphingobacteriales</taxon>
        <taxon>Sphingobacteriaceae</taxon>
        <taxon>Pedobacter</taxon>
    </lineage>
</organism>
<evidence type="ECO:0000256" key="1">
    <source>
        <dbReference type="ARBA" id="ARBA00022729"/>
    </source>
</evidence>
<dbReference type="SUPFAM" id="SSF48230">
    <property type="entry name" value="Chondroitin AC/alginate lyase"/>
    <property type="match status" value="1"/>
</dbReference>
<dbReference type="Pfam" id="PF05426">
    <property type="entry name" value="Alginate_lyase"/>
    <property type="match status" value="1"/>
</dbReference>
<keyword evidence="6" id="KW-1185">Reference proteome</keyword>
<reference evidence="5 6" key="1">
    <citation type="submission" date="2016-03" db="EMBL/GenBank/DDBJ databases">
        <title>Complete genome sequence of Pedobacter cryoconitis PAMC 27485.</title>
        <authorList>
            <person name="Lee J."/>
            <person name="Kim O.-S."/>
        </authorList>
    </citation>
    <scope>NUCLEOTIDE SEQUENCE [LARGE SCALE GENOMIC DNA]</scope>
    <source>
        <strain evidence="5 6">PAMC 27485</strain>
    </source>
</reference>
<dbReference type="InterPro" id="IPR008397">
    <property type="entry name" value="Alginate_lyase_dom"/>
</dbReference>
<dbReference type="EMBL" id="CP014504">
    <property type="protein sequence ID" value="AMP99590.1"/>
    <property type="molecule type" value="Genomic_DNA"/>
</dbReference>
<keyword evidence="1 3" id="KW-0732">Signal</keyword>
<feature type="signal peptide" evidence="3">
    <location>
        <begin position="1"/>
        <end position="20"/>
    </location>
</feature>
<dbReference type="Proteomes" id="UP000071561">
    <property type="component" value="Chromosome"/>
</dbReference>
<name>A0A127VEG1_9SPHI</name>
<dbReference type="AlphaFoldDB" id="A0A127VEG1"/>
<dbReference type="GO" id="GO:0042597">
    <property type="term" value="C:periplasmic space"/>
    <property type="evidence" value="ECO:0007669"/>
    <property type="project" value="InterPro"/>
</dbReference>
<accession>A0A127VEG1</accession>
<feature type="chain" id="PRO_5007280481" description="Alginate lyase domain-containing protein" evidence="3">
    <location>
        <begin position="21"/>
        <end position="398"/>
    </location>
</feature>
<dbReference type="RefSeq" id="WP_068401895.1">
    <property type="nucleotide sequence ID" value="NZ_CP014504.1"/>
</dbReference>
<evidence type="ECO:0000256" key="3">
    <source>
        <dbReference type="SAM" id="SignalP"/>
    </source>
</evidence>
<evidence type="ECO:0000256" key="2">
    <source>
        <dbReference type="ARBA" id="ARBA00023239"/>
    </source>
</evidence>
<dbReference type="KEGG" id="pcm:AY601_2705"/>
<evidence type="ECO:0000313" key="6">
    <source>
        <dbReference type="Proteomes" id="UP000071561"/>
    </source>
</evidence>
<feature type="domain" description="Alginate lyase" evidence="4">
    <location>
        <begin position="68"/>
        <end position="344"/>
    </location>
</feature>
<proteinExistence type="predicted"/>